<organism evidence="2 3">
    <name type="scientific">Yoonia ponticola</name>
    <dbReference type="NCBI Taxonomy" id="1524255"/>
    <lineage>
        <taxon>Bacteria</taxon>
        <taxon>Pseudomonadati</taxon>
        <taxon>Pseudomonadota</taxon>
        <taxon>Alphaproteobacteria</taxon>
        <taxon>Rhodobacterales</taxon>
        <taxon>Paracoccaceae</taxon>
        <taxon>Yoonia</taxon>
    </lineage>
</organism>
<dbReference type="InterPro" id="IPR046705">
    <property type="entry name" value="DUF6778"/>
</dbReference>
<comment type="caution">
    <text evidence="2">The sequence shown here is derived from an EMBL/GenBank/DDBJ whole genome shotgun (WGS) entry which is preliminary data.</text>
</comment>
<dbReference type="Proteomes" id="UP000535415">
    <property type="component" value="Unassembled WGS sequence"/>
</dbReference>
<dbReference type="EMBL" id="JACIJM010000002">
    <property type="protein sequence ID" value="MBB5721343.1"/>
    <property type="molecule type" value="Genomic_DNA"/>
</dbReference>
<accession>A0A7W9EX62</accession>
<evidence type="ECO:0000313" key="3">
    <source>
        <dbReference type="Proteomes" id="UP000535415"/>
    </source>
</evidence>
<dbReference type="RefSeq" id="WP_183526305.1">
    <property type="nucleotide sequence ID" value="NZ_JACIJM010000002.1"/>
</dbReference>
<feature type="signal peptide" evidence="1">
    <location>
        <begin position="1"/>
        <end position="21"/>
    </location>
</feature>
<keyword evidence="3" id="KW-1185">Reference proteome</keyword>
<gene>
    <name evidence="2" type="ORF">FHS72_000950</name>
</gene>
<evidence type="ECO:0008006" key="4">
    <source>
        <dbReference type="Google" id="ProtNLM"/>
    </source>
</evidence>
<sequence length="199" mass="21310">MKNTILTMCLVMLAGCSGSWVTDYGTGIEASVSQGWNVTEVTVAVPSNLTTTEANSYAPNADIVWHEDPAGDRRQQVAAILQNGIATGAKTLRGNRRVQLNVTLEEFHAVTPVTRARAPSAVHNISYVIQVVDARSGEPLTEPQLIRADLEAYVGGEAFEAVARGETQKVRITRHLAAVTAGWLGIGPDPSRKFSSVGR</sequence>
<dbReference type="Pfam" id="PF20569">
    <property type="entry name" value="DUF6778"/>
    <property type="match status" value="1"/>
</dbReference>
<protein>
    <recommendedName>
        <fullName evidence="4">DUF3313 domain-containing protein</fullName>
    </recommendedName>
</protein>
<name>A0A7W9EX62_9RHOB</name>
<evidence type="ECO:0000313" key="2">
    <source>
        <dbReference type="EMBL" id="MBB5721343.1"/>
    </source>
</evidence>
<evidence type="ECO:0000256" key="1">
    <source>
        <dbReference type="SAM" id="SignalP"/>
    </source>
</evidence>
<dbReference type="AlphaFoldDB" id="A0A7W9EX62"/>
<reference evidence="2 3" key="1">
    <citation type="submission" date="2020-08" db="EMBL/GenBank/DDBJ databases">
        <title>Genomic Encyclopedia of Type Strains, Phase IV (KMG-IV): sequencing the most valuable type-strain genomes for metagenomic binning, comparative biology and taxonomic classification.</title>
        <authorList>
            <person name="Goeker M."/>
        </authorList>
    </citation>
    <scope>NUCLEOTIDE SEQUENCE [LARGE SCALE GENOMIC DNA]</scope>
    <source>
        <strain evidence="2 3">DSM 101064</strain>
    </source>
</reference>
<proteinExistence type="predicted"/>
<keyword evidence="1" id="KW-0732">Signal</keyword>
<dbReference type="PROSITE" id="PS51257">
    <property type="entry name" value="PROKAR_LIPOPROTEIN"/>
    <property type="match status" value="1"/>
</dbReference>
<feature type="chain" id="PRO_5030642243" description="DUF3313 domain-containing protein" evidence="1">
    <location>
        <begin position="22"/>
        <end position="199"/>
    </location>
</feature>